<organism evidence="3 4">
    <name type="scientific">Sphingobacterium humi</name>
    <dbReference type="NCBI Taxonomy" id="1796905"/>
    <lineage>
        <taxon>Bacteria</taxon>
        <taxon>Pseudomonadati</taxon>
        <taxon>Bacteroidota</taxon>
        <taxon>Sphingobacteriia</taxon>
        <taxon>Sphingobacteriales</taxon>
        <taxon>Sphingobacteriaceae</taxon>
        <taxon>Sphingobacterium</taxon>
    </lineage>
</organism>
<feature type="transmembrane region" description="Helical" evidence="1">
    <location>
        <begin position="60"/>
        <end position="84"/>
    </location>
</feature>
<evidence type="ECO:0000259" key="2">
    <source>
        <dbReference type="Pfam" id="PF01433"/>
    </source>
</evidence>
<keyword evidence="1" id="KW-0812">Transmembrane</keyword>
<keyword evidence="1" id="KW-1133">Transmembrane helix</keyword>
<dbReference type="EMBL" id="WSQA01000005">
    <property type="protein sequence ID" value="MVZ61950.1"/>
    <property type="molecule type" value="Genomic_DNA"/>
</dbReference>
<feature type="transmembrane region" description="Helical" evidence="1">
    <location>
        <begin position="569"/>
        <end position="592"/>
    </location>
</feature>
<feature type="transmembrane region" description="Helical" evidence="1">
    <location>
        <begin position="179"/>
        <end position="199"/>
    </location>
</feature>
<evidence type="ECO:0000256" key="1">
    <source>
        <dbReference type="SAM" id="Phobius"/>
    </source>
</evidence>
<dbReference type="RefSeq" id="WP_160368700.1">
    <property type="nucleotide sequence ID" value="NZ_WSQA01000005.1"/>
</dbReference>
<dbReference type="Proteomes" id="UP000435036">
    <property type="component" value="Unassembled WGS sequence"/>
</dbReference>
<feature type="transmembrane region" description="Helical" evidence="1">
    <location>
        <begin position="248"/>
        <end position="265"/>
    </location>
</feature>
<name>A0A6N8KWX4_9SPHI</name>
<gene>
    <name evidence="3" type="ORF">GQF63_07965</name>
</gene>
<protein>
    <recommendedName>
        <fullName evidence="2">Peptidase M1 membrane alanine aminopeptidase domain-containing protein</fullName>
    </recommendedName>
</protein>
<feature type="transmembrane region" description="Helical" evidence="1">
    <location>
        <begin position="327"/>
        <end position="351"/>
    </location>
</feature>
<keyword evidence="4" id="KW-1185">Reference proteome</keyword>
<dbReference type="Gene3D" id="1.10.390.10">
    <property type="entry name" value="Neutral Protease Domain 2"/>
    <property type="match status" value="1"/>
</dbReference>
<feature type="transmembrane region" description="Helical" evidence="1">
    <location>
        <begin position="20"/>
        <end position="40"/>
    </location>
</feature>
<feature type="transmembrane region" description="Helical" evidence="1">
    <location>
        <begin position="363"/>
        <end position="386"/>
    </location>
</feature>
<feature type="transmembrane region" description="Helical" evidence="1">
    <location>
        <begin position="477"/>
        <end position="499"/>
    </location>
</feature>
<dbReference type="Pfam" id="PF01433">
    <property type="entry name" value="Peptidase_M1"/>
    <property type="match status" value="1"/>
</dbReference>
<dbReference type="InterPro" id="IPR027268">
    <property type="entry name" value="Peptidase_M4/M1_CTD_sf"/>
</dbReference>
<reference evidence="3 4" key="1">
    <citation type="submission" date="2019-12" db="EMBL/GenBank/DDBJ databases">
        <authorList>
            <person name="Dong K."/>
        </authorList>
    </citation>
    <scope>NUCLEOTIDE SEQUENCE [LARGE SCALE GENOMIC DNA]</scope>
    <source>
        <strain evidence="3 4">JCM 31225</strain>
    </source>
</reference>
<evidence type="ECO:0000313" key="3">
    <source>
        <dbReference type="EMBL" id="MVZ61950.1"/>
    </source>
</evidence>
<sequence length="1215" mass="140282">MFSRIFSFEIIRWFKHPVFYVYCAIYFALAYFTTISNLGAFDSITATASQPVYFNAPIKIAGFFNSYSTLIYFLLPTIIGAAVYRDYLYQVHNLLFSYPLDKLSYLSAKFLSALTVVCIIAIITVMAYYLGQFHPGVNQELIGPNRLEAYVGGFLIVILPNFLLFGSIIFALVTFTRNVYVGFVFVLILLLLQTVLDIATQNMDNKYLVALWDPFGYQPIVYYSRYWSVEEQNTLLLPLSGVMLHNRLIWSGLAILILGFTYYKFSFSQLGISFGRAKTAERVTKNNFGSIIQIKLPLVHISHSFWNNLKLSWRLSHQDFKYVVKNWTFIILLMIAALFVLAIMSVGGMLFGTVTYPVTWQVLSTMGSVYSFFLIIMILLFSGMLIQRDQQQNMKLLIDATAVPNWVLLTSKVIALFKMAQVVLLISLLTGVIYQAYNGYYKFELGHYLFELFVLDNLKYLVLIGFAFFIHSFFKNYFVGFIICLLIVLGMPLLSRIGIEQNIFKFNNDPRFSYSDMNGYGDIRHYLYYRLYWLLFAGFLFALTLLFWRRGIISSVKDRMQQAEKRNKGVLAITAVLLLLGFFGLGYSIYYVNNVVSTRYSNKEREVQQVTYEKKYGHFKKLPSPRLVDVFTKIDINPEDRTFTAEGRFIYINKTKQPIDTLFMNLNGEVKSTVNIHWALKDSTKDDELDVRLYTLAKPILPGDTLKVDYRLANLGNTFLRDRSIILANGTFINNSIFPSLTYTEAVELVDNSVRAKYKLPDRDRMADPSDSTKLGNTYISNEADWINFEAVLSTSLDQIAIAPGYLQKEWQENGKRYFHYKMDSPILNFYSFISAKYEVKKEMVGDKHMEIYYHKGHEYNLDRMMASIKKSLAYYESHYSPYQFQQLRIIEFPQTYGTFAQAFANTVPFSEGIGFIAKVDETDPDAMDYPYAVISHEFAHQWWAHQVIGANVKGATMMSESLSEYSSLKVLEHTYGKQQMHRFLKEALNSYLEGRAGERIKENPLMYNENQGYIHYNKGSLVMYAMSSYLGEDAFSKMLQAYNQKTAFQYPPYTTSLEFVAMLKEHTPDSLQYLIKDMFETVTLYDNRVEKTTSKKLSNGQYEVTIDFIVSKYRTDEKGKRSYEDSKGTKLTAKGEKKEINSLPLADYIDLAVFGEPKKSGEHSIDRQILSKRLKVDQIKNQVRFVVKEKPTEVGVDPIHMLIDTDTDDNRKKL</sequence>
<dbReference type="GO" id="GO:0008270">
    <property type="term" value="F:zinc ion binding"/>
    <property type="evidence" value="ECO:0007669"/>
    <property type="project" value="InterPro"/>
</dbReference>
<feature type="transmembrane region" description="Helical" evidence="1">
    <location>
        <begin position="449"/>
        <end position="470"/>
    </location>
</feature>
<dbReference type="AlphaFoldDB" id="A0A6N8KWX4"/>
<feature type="transmembrane region" description="Helical" evidence="1">
    <location>
        <begin position="415"/>
        <end position="437"/>
    </location>
</feature>
<accession>A0A6N8KWX4</accession>
<evidence type="ECO:0000313" key="4">
    <source>
        <dbReference type="Proteomes" id="UP000435036"/>
    </source>
</evidence>
<keyword evidence="1" id="KW-0472">Membrane</keyword>
<proteinExistence type="predicted"/>
<feature type="transmembrane region" description="Helical" evidence="1">
    <location>
        <begin position="527"/>
        <end position="548"/>
    </location>
</feature>
<dbReference type="SUPFAM" id="SSF55486">
    <property type="entry name" value="Metalloproteases ('zincins'), catalytic domain"/>
    <property type="match status" value="1"/>
</dbReference>
<dbReference type="GO" id="GO:0008237">
    <property type="term" value="F:metallopeptidase activity"/>
    <property type="evidence" value="ECO:0007669"/>
    <property type="project" value="InterPro"/>
</dbReference>
<dbReference type="InterPro" id="IPR014782">
    <property type="entry name" value="Peptidase_M1_dom"/>
</dbReference>
<dbReference type="OrthoDB" id="100605at2"/>
<feature type="domain" description="Peptidase M1 membrane alanine aminopeptidase" evidence="2">
    <location>
        <begin position="869"/>
        <end position="1070"/>
    </location>
</feature>
<feature type="transmembrane region" description="Helical" evidence="1">
    <location>
        <begin position="150"/>
        <end position="172"/>
    </location>
</feature>
<dbReference type="Pfam" id="PF12730">
    <property type="entry name" value="ABC2_membrane_4"/>
    <property type="match status" value="1"/>
</dbReference>
<comment type="caution">
    <text evidence="3">The sequence shown here is derived from an EMBL/GenBank/DDBJ whole genome shotgun (WGS) entry which is preliminary data.</text>
</comment>
<feature type="transmembrane region" description="Helical" evidence="1">
    <location>
        <begin position="105"/>
        <end position="130"/>
    </location>
</feature>